<dbReference type="RefSeq" id="WP_206592477.1">
    <property type="nucleotide sequence ID" value="NZ_JAFKCS010000001.1"/>
</dbReference>
<evidence type="ECO:0000313" key="2">
    <source>
        <dbReference type="EMBL" id="MBN7818663.1"/>
    </source>
</evidence>
<gene>
    <name evidence="2" type="ORF">J0A65_02240</name>
</gene>
<keyword evidence="3" id="KW-1185">Reference proteome</keyword>
<dbReference type="SUPFAM" id="SSF143422">
    <property type="entry name" value="Transposase IS200-like"/>
    <property type="match status" value="1"/>
</dbReference>
<evidence type="ECO:0000259" key="1">
    <source>
        <dbReference type="SMART" id="SM01321"/>
    </source>
</evidence>
<sequence>MPRKPRVSLPGVPEHIIQRGNNRQIIFASNEDMQAYVTWLADYAQQFDVAVHAWVLMTNHVHLLCTPKSSGAISTMMQSVGRRYVQYFNRRYQRSGTLWEGRFRSCLVQEESYLLQVYRYIELNPVRAGMVTDPADYSWSSYQSNGLGKQTKLLLPHPLYLRLGTTDKERQQHYRALFKHQVEGKLLEDIRKAANKGLVLGNERFVGEVEALTSKPLREGKRGRRIGWRKENALN</sequence>
<reference evidence="2 3" key="1">
    <citation type="submission" date="2021-03" db="EMBL/GenBank/DDBJ databases">
        <title>novel species isolated from a fishpond in China.</title>
        <authorList>
            <person name="Lu H."/>
            <person name="Cai Z."/>
        </authorList>
    </citation>
    <scope>NUCLEOTIDE SEQUENCE [LARGE SCALE GENOMIC DNA]</scope>
    <source>
        <strain evidence="2 3">Y57</strain>
    </source>
</reference>
<accession>A0ABS3CNG4</accession>
<dbReference type="NCBIfam" id="NF047646">
    <property type="entry name" value="REP_Tyr_transpos"/>
    <property type="match status" value="1"/>
</dbReference>
<proteinExistence type="predicted"/>
<dbReference type="InterPro" id="IPR036515">
    <property type="entry name" value="Transposase_17_sf"/>
</dbReference>
<comment type="caution">
    <text evidence="2">The sequence shown here is derived from an EMBL/GenBank/DDBJ whole genome shotgun (WGS) entry which is preliminary data.</text>
</comment>
<organism evidence="2 3">
    <name type="scientific">Bowmanella yangjiangensis</name>
    <dbReference type="NCBI Taxonomy" id="2811230"/>
    <lineage>
        <taxon>Bacteria</taxon>
        <taxon>Pseudomonadati</taxon>
        <taxon>Pseudomonadota</taxon>
        <taxon>Gammaproteobacteria</taxon>
        <taxon>Alteromonadales</taxon>
        <taxon>Alteromonadaceae</taxon>
        <taxon>Bowmanella</taxon>
    </lineage>
</organism>
<dbReference type="SMART" id="SM01321">
    <property type="entry name" value="Y1_Tnp"/>
    <property type="match status" value="1"/>
</dbReference>
<feature type="domain" description="Transposase IS200-like" evidence="1">
    <location>
        <begin position="9"/>
        <end position="124"/>
    </location>
</feature>
<dbReference type="PANTHER" id="PTHR34322">
    <property type="entry name" value="TRANSPOSASE, Y1_TNP DOMAIN-CONTAINING"/>
    <property type="match status" value="1"/>
</dbReference>
<dbReference type="Proteomes" id="UP000663992">
    <property type="component" value="Unassembled WGS sequence"/>
</dbReference>
<dbReference type="Gene3D" id="3.30.70.1290">
    <property type="entry name" value="Transposase IS200-like"/>
    <property type="match status" value="1"/>
</dbReference>
<protein>
    <submittedName>
        <fullName evidence="2">Transposase</fullName>
    </submittedName>
</protein>
<dbReference type="PANTHER" id="PTHR34322:SF2">
    <property type="entry name" value="TRANSPOSASE IS200-LIKE DOMAIN-CONTAINING PROTEIN"/>
    <property type="match status" value="1"/>
</dbReference>
<dbReference type="Pfam" id="PF01797">
    <property type="entry name" value="Y1_Tnp"/>
    <property type="match status" value="1"/>
</dbReference>
<evidence type="ECO:0000313" key="3">
    <source>
        <dbReference type="Proteomes" id="UP000663992"/>
    </source>
</evidence>
<dbReference type="EMBL" id="JAFKCS010000001">
    <property type="protein sequence ID" value="MBN7818663.1"/>
    <property type="molecule type" value="Genomic_DNA"/>
</dbReference>
<dbReference type="InterPro" id="IPR002686">
    <property type="entry name" value="Transposase_17"/>
</dbReference>
<name>A0ABS3CNG4_9ALTE</name>